<dbReference type="OrthoDB" id="4633994at2"/>
<feature type="signal peptide" evidence="5">
    <location>
        <begin position="1"/>
        <end position="23"/>
    </location>
</feature>
<gene>
    <name evidence="7" type="ORF">ATK30_2155</name>
</gene>
<proteinExistence type="inferred from homology"/>
<keyword evidence="8" id="KW-1185">Reference proteome</keyword>
<dbReference type="Gene3D" id="3.40.190.10">
    <property type="entry name" value="Periplasmic binding protein-like II"/>
    <property type="match status" value="2"/>
</dbReference>
<dbReference type="SMART" id="SM00062">
    <property type="entry name" value="PBPb"/>
    <property type="match status" value="1"/>
</dbReference>
<evidence type="ECO:0000313" key="7">
    <source>
        <dbReference type="EMBL" id="PKV91386.1"/>
    </source>
</evidence>
<dbReference type="PANTHER" id="PTHR35936">
    <property type="entry name" value="MEMBRANE-BOUND LYTIC MUREIN TRANSGLYCOSYLASE F"/>
    <property type="match status" value="1"/>
</dbReference>
<dbReference type="Pfam" id="PF00497">
    <property type="entry name" value="SBP_bac_3"/>
    <property type="match status" value="1"/>
</dbReference>
<protein>
    <submittedName>
        <fullName evidence="7">Amino acid ABC transporter substrate-binding protein (PAAT family)</fullName>
    </submittedName>
</protein>
<name>A0A2N3WBY2_9PSEU</name>
<evidence type="ECO:0000256" key="4">
    <source>
        <dbReference type="RuleBase" id="RU003744"/>
    </source>
</evidence>
<comment type="subcellular location">
    <subcellularLocation>
        <location evidence="1">Cell envelope</location>
    </subcellularLocation>
</comment>
<accession>A0A2N3WBY2</accession>
<dbReference type="PANTHER" id="PTHR35936:SF17">
    <property type="entry name" value="ARGININE-BINDING EXTRACELLULAR PROTEIN ARTP"/>
    <property type="match status" value="1"/>
</dbReference>
<dbReference type="Proteomes" id="UP000233750">
    <property type="component" value="Unassembled WGS sequence"/>
</dbReference>
<dbReference type="PROSITE" id="PS51257">
    <property type="entry name" value="PROKAR_LIPOPROTEIN"/>
    <property type="match status" value="1"/>
</dbReference>
<comment type="similarity">
    <text evidence="2 4">Belongs to the bacterial solute-binding protein 3 family.</text>
</comment>
<feature type="chain" id="PRO_5039677188" evidence="5">
    <location>
        <begin position="24"/>
        <end position="316"/>
    </location>
</feature>
<organism evidence="7 8">
    <name type="scientific">Amycolatopsis echigonensis</name>
    <dbReference type="NCBI Taxonomy" id="2576905"/>
    <lineage>
        <taxon>Bacteria</taxon>
        <taxon>Bacillati</taxon>
        <taxon>Actinomycetota</taxon>
        <taxon>Actinomycetes</taxon>
        <taxon>Pseudonocardiales</taxon>
        <taxon>Pseudonocardiaceae</taxon>
        <taxon>Amycolatopsis</taxon>
    </lineage>
</organism>
<dbReference type="PROSITE" id="PS01039">
    <property type="entry name" value="SBP_BACTERIAL_3"/>
    <property type="match status" value="1"/>
</dbReference>
<keyword evidence="3 5" id="KW-0732">Signal</keyword>
<evidence type="ECO:0000256" key="2">
    <source>
        <dbReference type="ARBA" id="ARBA00010333"/>
    </source>
</evidence>
<reference evidence="7 8" key="1">
    <citation type="submission" date="2017-12" db="EMBL/GenBank/DDBJ databases">
        <title>Sequencing the genomes of 1000 Actinobacteria strains.</title>
        <authorList>
            <person name="Klenk H.-P."/>
        </authorList>
    </citation>
    <scope>NUCLEOTIDE SEQUENCE [LARGE SCALE GENOMIC DNA]</scope>
    <source>
        <strain evidence="7 8">DSM 45165</strain>
    </source>
</reference>
<dbReference type="SUPFAM" id="SSF53850">
    <property type="entry name" value="Periplasmic binding protein-like II"/>
    <property type="match status" value="1"/>
</dbReference>
<sequence>MWSLRSRAWQAALLGGLLAFATACGGGPDGAGGGQQQQKPSAVPDNTALLGAIKADPQLAGVLPPAVAQAKTLRLASNIQSAPNNFYAPDGKTPIGYEVDLAKAVGAKLGVTVAYQDLAFGSLITSLQSGRVDLTMAAMNDTKERQKQIDFVDYFSSGITIMIRKGNPDGITGPDTLCGKNVAVVQGTSHQKFAAAQSAKCTQAGKPAITVTATDSDNQNQNQLRTGRVAAILNDLPSAVYISRTAGDGKFFEVVPGQPIEGGPYGMGFAKSNTKLRDAVKQALQSLVADGTYGKILQSWGVEQGAIKEAGVNGGS</sequence>
<dbReference type="InterPro" id="IPR001638">
    <property type="entry name" value="Solute-binding_3/MltF_N"/>
</dbReference>
<dbReference type="InterPro" id="IPR018313">
    <property type="entry name" value="SBP_3_CS"/>
</dbReference>
<evidence type="ECO:0000256" key="1">
    <source>
        <dbReference type="ARBA" id="ARBA00004196"/>
    </source>
</evidence>
<dbReference type="AlphaFoldDB" id="A0A2N3WBY2"/>
<evidence type="ECO:0000256" key="3">
    <source>
        <dbReference type="ARBA" id="ARBA00022729"/>
    </source>
</evidence>
<feature type="domain" description="Solute-binding protein family 3/N-terminal" evidence="6">
    <location>
        <begin position="72"/>
        <end position="304"/>
    </location>
</feature>
<comment type="caution">
    <text evidence="7">The sequence shown here is derived from an EMBL/GenBank/DDBJ whole genome shotgun (WGS) entry which is preliminary data.</text>
</comment>
<evidence type="ECO:0000259" key="6">
    <source>
        <dbReference type="SMART" id="SM00062"/>
    </source>
</evidence>
<dbReference type="GO" id="GO:0030313">
    <property type="term" value="C:cell envelope"/>
    <property type="evidence" value="ECO:0007669"/>
    <property type="project" value="UniProtKB-SubCell"/>
</dbReference>
<evidence type="ECO:0000313" key="8">
    <source>
        <dbReference type="Proteomes" id="UP000233750"/>
    </source>
</evidence>
<evidence type="ECO:0000256" key="5">
    <source>
        <dbReference type="SAM" id="SignalP"/>
    </source>
</evidence>
<dbReference type="EMBL" id="PJMY01000003">
    <property type="protein sequence ID" value="PKV91386.1"/>
    <property type="molecule type" value="Genomic_DNA"/>
</dbReference>
<dbReference type="CDD" id="cd01004">
    <property type="entry name" value="PBP2_MidA_like"/>
    <property type="match status" value="1"/>
</dbReference>
<dbReference type="RefSeq" id="WP_101435447.1">
    <property type="nucleotide sequence ID" value="NZ_PJMY01000003.1"/>
</dbReference>